<dbReference type="PANTHER" id="PTHR34477">
    <property type="entry name" value="UPF0213 PROTEIN YHBQ"/>
    <property type="match status" value="1"/>
</dbReference>
<keyword evidence="4" id="KW-1185">Reference proteome</keyword>
<dbReference type="PROSITE" id="PS50164">
    <property type="entry name" value="GIY_YIG"/>
    <property type="match status" value="1"/>
</dbReference>
<dbReference type="InterPro" id="IPR000305">
    <property type="entry name" value="GIY-YIG_endonuc"/>
</dbReference>
<dbReference type="CDD" id="cd10456">
    <property type="entry name" value="GIY-YIG_UPF0213"/>
    <property type="match status" value="1"/>
</dbReference>
<evidence type="ECO:0000256" key="1">
    <source>
        <dbReference type="ARBA" id="ARBA00007435"/>
    </source>
</evidence>
<dbReference type="Pfam" id="PF01541">
    <property type="entry name" value="GIY-YIG"/>
    <property type="match status" value="1"/>
</dbReference>
<dbReference type="EMBL" id="JAGXFD010000001">
    <property type="protein sequence ID" value="MBZ9568730.1"/>
    <property type="molecule type" value="Genomic_DNA"/>
</dbReference>
<feature type="domain" description="GIY-YIG" evidence="2">
    <location>
        <begin position="11"/>
        <end position="88"/>
    </location>
</feature>
<comment type="similarity">
    <text evidence="1">Belongs to the UPF0213 family.</text>
</comment>
<evidence type="ECO:0000259" key="2">
    <source>
        <dbReference type="PROSITE" id="PS50164"/>
    </source>
</evidence>
<accession>A0ABS7X1F9</accession>
<proteinExistence type="inferred from homology"/>
<organism evidence="3 4">
    <name type="scientific">Modicisalibacter tunisiensis</name>
    <dbReference type="NCBI Taxonomy" id="390637"/>
    <lineage>
        <taxon>Bacteria</taxon>
        <taxon>Pseudomonadati</taxon>
        <taxon>Pseudomonadota</taxon>
        <taxon>Gammaproteobacteria</taxon>
        <taxon>Oceanospirillales</taxon>
        <taxon>Halomonadaceae</taxon>
        <taxon>Modicisalibacter</taxon>
    </lineage>
</organism>
<evidence type="ECO:0000313" key="3">
    <source>
        <dbReference type="EMBL" id="MBZ9568730.1"/>
    </source>
</evidence>
<protein>
    <submittedName>
        <fullName evidence="3">GIY-YIG nuclease family protein</fullName>
    </submittedName>
</protein>
<dbReference type="InterPro" id="IPR035901">
    <property type="entry name" value="GIY-YIG_endonuc_sf"/>
</dbReference>
<reference evidence="3 4" key="1">
    <citation type="submission" date="2021-05" db="EMBL/GenBank/DDBJ databases">
        <title>Petroleum and Energy Research Collection (APPE): ex situ preservation of microbial diversity associated with the oil industry and exploitation of its biotechnological potential.</title>
        <authorList>
            <person name="Paixao C.T.M."/>
            <person name="Gomes M.B."/>
            <person name="Oliveira V.M."/>
        </authorList>
    </citation>
    <scope>NUCLEOTIDE SEQUENCE [LARGE SCALE GENOMIC DNA]</scope>
    <source>
        <strain evidence="3 4">LIT2</strain>
    </source>
</reference>
<sequence length="100" mass="11439">MRGDEEHGAVPCWSLYVIETATGALYTGISTDVERRFREHQRGGRRGARALRGKGPLRLVYRQTVGSRGEALRLEAWLKRQRAPAKRAWLAARREERDHG</sequence>
<name>A0ABS7X1F9_9GAMM</name>
<dbReference type="Gene3D" id="3.40.1440.10">
    <property type="entry name" value="GIY-YIG endonuclease"/>
    <property type="match status" value="1"/>
</dbReference>
<dbReference type="SUPFAM" id="SSF82771">
    <property type="entry name" value="GIY-YIG endonuclease"/>
    <property type="match status" value="1"/>
</dbReference>
<gene>
    <name evidence="3" type="ORF">KGQ91_13740</name>
</gene>
<dbReference type="InterPro" id="IPR050190">
    <property type="entry name" value="UPF0213_domain"/>
</dbReference>
<dbReference type="PANTHER" id="PTHR34477:SF1">
    <property type="entry name" value="UPF0213 PROTEIN YHBQ"/>
    <property type="match status" value="1"/>
</dbReference>
<comment type="caution">
    <text evidence="3">The sequence shown here is derived from an EMBL/GenBank/DDBJ whole genome shotgun (WGS) entry which is preliminary data.</text>
</comment>
<dbReference type="Proteomes" id="UP001319883">
    <property type="component" value="Unassembled WGS sequence"/>
</dbReference>
<evidence type="ECO:0000313" key="4">
    <source>
        <dbReference type="Proteomes" id="UP001319883"/>
    </source>
</evidence>